<reference evidence="2 3" key="1">
    <citation type="journal article" date="2015" name="Int. J. Syst. Evol. Microbiol.">
        <title>Description of Sphingopyxis fribergensis sp. nov. - a soil bacterium with the ability to degrade styrene and phenylacetic acid.</title>
        <authorList>
            <person name="Oelschlagel M."/>
            <person name="Ruckert C."/>
            <person name="Kalinowski J."/>
            <person name="Schmidt G."/>
            <person name="Schlomann M."/>
            <person name="Tischler D."/>
        </authorList>
    </citation>
    <scope>NUCLEOTIDE SEQUENCE [LARGE SCALE GENOMIC DNA]</scope>
    <source>
        <strain evidence="2 3">Kp5.2</strain>
    </source>
</reference>
<feature type="transmembrane region" description="Helical" evidence="1">
    <location>
        <begin position="20"/>
        <end position="39"/>
    </location>
</feature>
<gene>
    <name evidence="2" type="ORF">SKP52_03915</name>
</gene>
<keyword evidence="3" id="KW-1185">Reference proteome</keyword>
<sequence>MSRAVEILRGAIWRDVAARALAAVPLNYAVTSALTMLIARLLPGGAQQASVGATLLSFLIFAGVAMAAFAVRSVSWLWAGLIATGVAAGLADWCFIAWGGRL</sequence>
<proteinExistence type="predicted"/>
<keyword evidence="1" id="KW-1133">Transmembrane helix</keyword>
<accession>A0A0A7PCA5</accession>
<protein>
    <submittedName>
        <fullName evidence="2">Putative membrane protein</fullName>
    </submittedName>
</protein>
<dbReference type="OrthoDB" id="7433545at2"/>
<keyword evidence="1" id="KW-0812">Transmembrane</keyword>
<dbReference type="EMBL" id="CP009122">
    <property type="protein sequence ID" value="AJA07711.1"/>
    <property type="molecule type" value="Genomic_DNA"/>
</dbReference>
<keyword evidence="1" id="KW-0472">Membrane</keyword>
<dbReference type="RefSeq" id="WP_039571948.1">
    <property type="nucleotide sequence ID" value="NZ_CP009122.1"/>
</dbReference>
<feature type="transmembrane region" description="Helical" evidence="1">
    <location>
        <begin position="51"/>
        <end position="70"/>
    </location>
</feature>
<dbReference type="STRING" id="1515612.SKP52_03915"/>
<evidence type="ECO:0000313" key="2">
    <source>
        <dbReference type="EMBL" id="AJA07711.1"/>
    </source>
</evidence>
<organism evidence="2 3">
    <name type="scientific">Sphingopyxis fribergensis</name>
    <dbReference type="NCBI Taxonomy" id="1515612"/>
    <lineage>
        <taxon>Bacteria</taxon>
        <taxon>Pseudomonadati</taxon>
        <taxon>Pseudomonadota</taxon>
        <taxon>Alphaproteobacteria</taxon>
        <taxon>Sphingomonadales</taxon>
        <taxon>Sphingomonadaceae</taxon>
        <taxon>Sphingopyxis</taxon>
    </lineage>
</organism>
<dbReference type="HOGENOM" id="CLU_2275642_0_0_5"/>
<dbReference type="AlphaFoldDB" id="A0A0A7PCA5"/>
<dbReference type="Proteomes" id="UP000030907">
    <property type="component" value="Chromosome"/>
</dbReference>
<evidence type="ECO:0000313" key="3">
    <source>
        <dbReference type="Proteomes" id="UP000030907"/>
    </source>
</evidence>
<dbReference type="KEGG" id="sphk:SKP52_03915"/>
<feature type="transmembrane region" description="Helical" evidence="1">
    <location>
        <begin position="76"/>
        <end position="98"/>
    </location>
</feature>
<name>A0A0A7PCA5_9SPHN</name>
<evidence type="ECO:0000256" key="1">
    <source>
        <dbReference type="SAM" id="Phobius"/>
    </source>
</evidence>